<sequence>MNLGRTTLALGILVAVSGCAKMQFVKGHGLAPSETAHIVTLPAGALAQTNYGDSCRTPCYLPLLRDRGGEITVSAPGFHTERFTVTSSVSAQQVAQRTTSMAVEASDPDPVALGLTALANVMDGRGGVMELDERDFQIELRPLAEGEEDLLAPATPLTGERVPIDLSVDTSQ</sequence>
<proteinExistence type="predicted"/>
<dbReference type="AlphaFoldDB" id="A0A1C7D917"/>
<accession>A0A1C7D917</accession>
<dbReference type="EMBL" id="CP016545">
    <property type="protein sequence ID" value="ANU07948.1"/>
    <property type="molecule type" value="Genomic_DNA"/>
</dbReference>
<organism evidence="1 2">
    <name type="scientific">Paraurantiacibacter namhicola</name>
    <dbReference type="NCBI Taxonomy" id="645517"/>
    <lineage>
        <taxon>Bacteria</taxon>
        <taxon>Pseudomonadati</taxon>
        <taxon>Pseudomonadota</taxon>
        <taxon>Alphaproteobacteria</taxon>
        <taxon>Sphingomonadales</taxon>
        <taxon>Erythrobacteraceae</taxon>
        <taxon>Paraurantiacibacter</taxon>
    </lineage>
</organism>
<gene>
    <name evidence="1" type="ORF">A6F65_01650</name>
</gene>
<dbReference type="PROSITE" id="PS51257">
    <property type="entry name" value="PROKAR_LIPOPROTEIN"/>
    <property type="match status" value="1"/>
</dbReference>
<evidence type="ECO:0000313" key="2">
    <source>
        <dbReference type="Proteomes" id="UP000092698"/>
    </source>
</evidence>
<evidence type="ECO:0008006" key="3">
    <source>
        <dbReference type="Google" id="ProtNLM"/>
    </source>
</evidence>
<protein>
    <recommendedName>
        <fullName evidence="3">PEGA domain protein</fullName>
    </recommendedName>
</protein>
<dbReference type="Proteomes" id="UP000092698">
    <property type="component" value="Chromosome"/>
</dbReference>
<name>A0A1C7D917_9SPHN</name>
<keyword evidence="2" id="KW-1185">Reference proteome</keyword>
<reference evidence="1 2" key="1">
    <citation type="submission" date="2016-07" db="EMBL/GenBank/DDBJ databases">
        <title>Complete genome sequence of Altererythrobacter namhicola JCM 16345T, containing esterase-encoding genes.</title>
        <authorList>
            <person name="Cheng H."/>
            <person name="Wu Y.-H."/>
            <person name="Jian S.-L."/>
            <person name="Huo Y.-Y."/>
            <person name="Wang C.-S."/>
            <person name="Xu X.-W."/>
        </authorList>
    </citation>
    <scope>NUCLEOTIDE SEQUENCE [LARGE SCALE GENOMIC DNA]</scope>
    <source>
        <strain evidence="1 2">JCM 16345</strain>
    </source>
</reference>
<dbReference type="KEGG" id="anh:A6F65_01650"/>
<dbReference type="STRING" id="645517.A6F65_01650"/>
<evidence type="ECO:0000313" key="1">
    <source>
        <dbReference type="EMBL" id="ANU07948.1"/>
    </source>
</evidence>